<keyword evidence="2" id="KW-0813">Transport</keyword>
<keyword evidence="4" id="KW-0812">Transmembrane</keyword>
<evidence type="ECO:0000256" key="2">
    <source>
        <dbReference type="ARBA" id="ARBA00022448"/>
    </source>
</evidence>
<evidence type="ECO:0000256" key="3">
    <source>
        <dbReference type="ARBA" id="ARBA00022452"/>
    </source>
</evidence>
<dbReference type="PANTHER" id="PTHR30069:SF46">
    <property type="entry name" value="OAR PROTEIN"/>
    <property type="match status" value="1"/>
</dbReference>
<evidence type="ECO:0000259" key="8">
    <source>
        <dbReference type="Pfam" id="PF25183"/>
    </source>
</evidence>
<dbReference type="GO" id="GO:0044718">
    <property type="term" value="P:siderophore transmembrane transport"/>
    <property type="evidence" value="ECO:0007669"/>
    <property type="project" value="TreeGrafter"/>
</dbReference>
<evidence type="ECO:0000256" key="1">
    <source>
        <dbReference type="ARBA" id="ARBA00004571"/>
    </source>
</evidence>
<feature type="signal peptide" evidence="7">
    <location>
        <begin position="1"/>
        <end position="20"/>
    </location>
</feature>
<dbReference type="GO" id="GO:0009279">
    <property type="term" value="C:cell outer membrane"/>
    <property type="evidence" value="ECO:0007669"/>
    <property type="project" value="UniProtKB-SubCell"/>
</dbReference>
<evidence type="ECO:0000313" key="10">
    <source>
        <dbReference type="Proteomes" id="UP000282759"/>
    </source>
</evidence>
<dbReference type="EMBL" id="SACK01000001">
    <property type="protein sequence ID" value="RVU02955.1"/>
    <property type="molecule type" value="Genomic_DNA"/>
</dbReference>
<keyword evidence="6" id="KW-0998">Cell outer membrane</keyword>
<dbReference type="InterPro" id="IPR039426">
    <property type="entry name" value="TonB-dep_rcpt-like"/>
</dbReference>
<accession>A0A3S2Y3X7</accession>
<dbReference type="Proteomes" id="UP000282759">
    <property type="component" value="Unassembled WGS sequence"/>
</dbReference>
<evidence type="ECO:0000256" key="5">
    <source>
        <dbReference type="ARBA" id="ARBA00023136"/>
    </source>
</evidence>
<dbReference type="SUPFAM" id="SSF56935">
    <property type="entry name" value="Porins"/>
    <property type="match status" value="1"/>
</dbReference>
<sequence>MKKFLLFLLFSMIICGASFAQVTTSSLTGVIKDAKGETLIGATVKATHTPSGTNYATATNADGKFTLPNMRVGGPYLITVTYVGYNAKNISDIYLKLGEPYSLNLTLESGNVLQDVVITANRNSLMNSDRTGAGTNVSRSTIQAIPTINRGLRDFTKLSPLANVNGSGTSFAGTNNRYNQFSIDGITNNDVFGLAASGTNGGQTNIEPISLDAIEEFQINIAPYDLRQGGFTGGGINAVTRSGTNEYQGSVYYFGNNQSLVGQNNPNTNVKSKYPKYSDYQLGFRVGGPIVKNKLFFFVNGEITRNTTPNAFDPTDPGSGSKVTIDEINRVVNTLKRIAPSYDPGSYGKIDDETNSNKFLVKIDWNINDKHKLTARHSYAFGENIDNSRGNNNLSFYNHGQYFPSTTNSTGVELNSTFNSEFSNNLLLGYTRVRDDRDPLGDPFPEVRINNLSGGGYIYLGSEYSSVANQLDQDIFSINDNFSWYKGKHTFTIGTNNEFYKFYNLFAQNIFGSYAYKTLEDFESIGTAAEVAPTYYAKSYSFDPNDGPYQTNAAARFSAMQLGLYVQDDFQVTDDFKLTYGIRGDLPVFNDNPPFNQDFANAYGSRGLSTSQKPKTTVLWSPRLGFNWDVLGDKSLKVRGGTGIFTGRVPFVWISNQYSNNGTVVAGGTVGNSSSSGNPITNPTGIKFNADPFNQPQDVGGVINRGAINITDKDFKFPQTFRSNIGIDKQLPWGLIGTIEAIYSKGINNVTFENLNREVDASFTFNGADQRPRYYTGRRNSQFDEIIVFGNSNKGYSYNFVAQLQKQFSHGFAGSISYTYGKSTDINSGTSSTAYSNWRYVNAIDPNNVGASYANFDVRHRVSGFVTYRIEYAKNFATQISLFYNGQSGQPVSYIYDGDLNNDGTANDLIFVPANRSQISLTDITNGLTADQQWQKLDSYISNNSYLKDRRGKYAERNGSRLPFQQVFDVRILQDLGMNIGNTKNRLQLSFDILNFGNLLNKNWGSFNTVPNQTFSFIKYTGLATDGKTPNFQYTEAGQTDGKIYSESDLTSRWRAQIGIRYIFN</sequence>
<proteinExistence type="predicted"/>
<dbReference type="GO" id="GO:0015344">
    <property type="term" value="F:siderophore uptake transmembrane transporter activity"/>
    <property type="evidence" value="ECO:0007669"/>
    <property type="project" value="TreeGrafter"/>
</dbReference>
<keyword evidence="3" id="KW-1134">Transmembrane beta strand</keyword>
<evidence type="ECO:0000256" key="6">
    <source>
        <dbReference type="ARBA" id="ARBA00023237"/>
    </source>
</evidence>
<keyword evidence="9" id="KW-0675">Receptor</keyword>
<name>A0A3S2Y3X7_9SPHI</name>
<dbReference type="InterPro" id="IPR008969">
    <property type="entry name" value="CarboxyPept-like_regulatory"/>
</dbReference>
<evidence type="ECO:0000313" key="9">
    <source>
        <dbReference type="EMBL" id="RVU02955.1"/>
    </source>
</evidence>
<keyword evidence="7" id="KW-0732">Signal</keyword>
<dbReference type="InterPro" id="IPR036942">
    <property type="entry name" value="Beta-barrel_TonB_sf"/>
</dbReference>
<dbReference type="Pfam" id="PF25183">
    <property type="entry name" value="OMP_b-brl_4"/>
    <property type="match status" value="1"/>
</dbReference>
<dbReference type="Gene3D" id="2.60.40.1120">
    <property type="entry name" value="Carboxypeptidase-like, regulatory domain"/>
    <property type="match status" value="1"/>
</dbReference>
<evidence type="ECO:0000256" key="4">
    <source>
        <dbReference type="ARBA" id="ARBA00022692"/>
    </source>
</evidence>
<comment type="caution">
    <text evidence="9">The sequence shown here is derived from an EMBL/GenBank/DDBJ whole genome shotgun (WGS) entry which is preliminary data.</text>
</comment>
<dbReference type="AlphaFoldDB" id="A0A3S2Y3X7"/>
<feature type="chain" id="PRO_5018629226" evidence="7">
    <location>
        <begin position="21"/>
        <end position="1065"/>
    </location>
</feature>
<keyword evidence="5" id="KW-0472">Membrane</keyword>
<gene>
    <name evidence="9" type="ORF">EOD41_03185</name>
</gene>
<reference evidence="9 10" key="1">
    <citation type="submission" date="2019-01" db="EMBL/GenBank/DDBJ databases">
        <authorList>
            <person name="Chen W.-M."/>
        </authorList>
    </citation>
    <scope>NUCLEOTIDE SEQUENCE [LARGE SCALE GENOMIC DNA]</scope>
    <source>
        <strain evidence="9 10">YBJ-36</strain>
    </source>
</reference>
<dbReference type="SUPFAM" id="SSF49464">
    <property type="entry name" value="Carboxypeptidase regulatory domain-like"/>
    <property type="match status" value="1"/>
</dbReference>
<organism evidence="9 10">
    <name type="scientific">Mucilaginibacter limnophilus</name>
    <dbReference type="NCBI Taxonomy" id="1932778"/>
    <lineage>
        <taxon>Bacteria</taxon>
        <taxon>Pseudomonadati</taxon>
        <taxon>Bacteroidota</taxon>
        <taxon>Sphingobacteriia</taxon>
        <taxon>Sphingobacteriales</taxon>
        <taxon>Sphingobacteriaceae</taxon>
        <taxon>Mucilaginibacter</taxon>
    </lineage>
</organism>
<protein>
    <submittedName>
        <fullName evidence="9">TonB-dependent receptor</fullName>
    </submittedName>
</protein>
<dbReference type="PANTHER" id="PTHR30069">
    <property type="entry name" value="TONB-DEPENDENT OUTER MEMBRANE RECEPTOR"/>
    <property type="match status" value="1"/>
</dbReference>
<dbReference type="InterPro" id="IPR057601">
    <property type="entry name" value="Oar-like_b-barrel"/>
</dbReference>
<dbReference type="Pfam" id="PF13620">
    <property type="entry name" value="CarboxypepD_reg"/>
    <property type="match status" value="1"/>
</dbReference>
<feature type="domain" description="TonB-dependent transporter Oar-like beta-barrel" evidence="8">
    <location>
        <begin position="239"/>
        <end position="1019"/>
    </location>
</feature>
<dbReference type="Gene3D" id="2.40.170.20">
    <property type="entry name" value="TonB-dependent receptor, beta-barrel domain"/>
    <property type="match status" value="1"/>
</dbReference>
<evidence type="ECO:0000256" key="7">
    <source>
        <dbReference type="SAM" id="SignalP"/>
    </source>
</evidence>
<comment type="subcellular location">
    <subcellularLocation>
        <location evidence="1">Cell outer membrane</location>
        <topology evidence="1">Multi-pass membrane protein</topology>
    </subcellularLocation>
</comment>
<keyword evidence="10" id="KW-1185">Reference proteome</keyword>
<dbReference type="OrthoDB" id="9768147at2"/>